<feature type="transmembrane region" description="Helical" evidence="1">
    <location>
        <begin position="21"/>
        <end position="43"/>
    </location>
</feature>
<name>A0A2N5EE54_9GAMM</name>
<accession>A0A2N5EE54</accession>
<evidence type="ECO:0000256" key="1">
    <source>
        <dbReference type="SAM" id="Phobius"/>
    </source>
</evidence>
<dbReference type="RefSeq" id="WP_101815226.1">
    <property type="nucleotide sequence ID" value="NZ_PJZF01000003.1"/>
</dbReference>
<organism evidence="2 3">
    <name type="scientific">Chimaeribacter californicus</name>
    <dbReference type="NCBI Taxonomy" id="2060067"/>
    <lineage>
        <taxon>Bacteria</taxon>
        <taxon>Pseudomonadati</taxon>
        <taxon>Pseudomonadota</taxon>
        <taxon>Gammaproteobacteria</taxon>
        <taxon>Enterobacterales</taxon>
        <taxon>Yersiniaceae</taxon>
        <taxon>Chimaeribacter</taxon>
    </lineage>
</organism>
<protein>
    <submittedName>
        <fullName evidence="2">Uncharacterized protein</fullName>
    </submittedName>
</protein>
<keyword evidence="1" id="KW-1133">Transmembrane helix</keyword>
<feature type="transmembrane region" description="Helical" evidence="1">
    <location>
        <begin position="49"/>
        <end position="69"/>
    </location>
</feature>
<dbReference type="EMBL" id="PJZF01000003">
    <property type="protein sequence ID" value="PLR40814.1"/>
    <property type="molecule type" value="Genomic_DNA"/>
</dbReference>
<proteinExistence type="predicted"/>
<dbReference type="Proteomes" id="UP000234240">
    <property type="component" value="Unassembled WGS sequence"/>
</dbReference>
<evidence type="ECO:0000313" key="3">
    <source>
        <dbReference type="Proteomes" id="UP000234240"/>
    </source>
</evidence>
<sequence>MWPIQKVINKKYVSIINKKLWTIYFFMLVSFIFLFYGLMRTLALNEFFYKYWCTISFLLVMTYLSAFSLRCYKYGLDLVHHEAWEKETELIEKKWRAWSSKYLLIVDHQLLLPSQINKIKKLTGEHQRVIKGQEVTFDPSNIKSVTFQTILQELLFSLRGRFQELTPLFDFDVVFIKDSDLTSWDDFKRSWKLMGLPVEKLFGYVFTTDTYHKQFSLLLDNSRKNMIIVISVRLLSESNVQNIGTESGCIFILTHEESVVYDYGFYSGRLFRPLFVDEINISDGLYDFTKYQPISKSAEEFYLSNICEGMCGELASQLNNFFVSENTSSKCQITDLDLTLGNLDVWAAMSLSASCVERDKKIRLIAHGEKNGINFNIVTPCRGYEGASV</sequence>
<dbReference type="OrthoDB" id="6504674at2"/>
<evidence type="ECO:0000313" key="2">
    <source>
        <dbReference type="EMBL" id="PLR40814.1"/>
    </source>
</evidence>
<keyword evidence="1" id="KW-0472">Membrane</keyword>
<keyword evidence="3" id="KW-1185">Reference proteome</keyword>
<dbReference type="AlphaFoldDB" id="A0A2N5EE54"/>
<comment type="caution">
    <text evidence="2">The sequence shown here is derived from an EMBL/GenBank/DDBJ whole genome shotgun (WGS) entry which is preliminary data.</text>
</comment>
<reference evidence="2 3" key="1">
    <citation type="submission" date="2017-12" db="EMBL/GenBank/DDBJ databases">
        <title>Characterization of six clinical isolates of Enterochimera gen. nov., a novel genus of the Yersiniaciae family and the three species Enterochimera arupensis sp. nov., Enterochimera coloradensis sp. nov, and Enterochimera californica sp. nov.</title>
        <authorList>
            <person name="Rossi A."/>
            <person name="Fisher M."/>
        </authorList>
    </citation>
    <scope>NUCLEOTIDE SEQUENCE [LARGE SCALE GENOMIC DNA]</scope>
    <source>
        <strain evidence="3">2015-Iso6</strain>
    </source>
</reference>
<keyword evidence="1" id="KW-0812">Transmembrane</keyword>
<gene>
    <name evidence="2" type="ORF">CYR55_05925</name>
</gene>